<gene>
    <name evidence="5" type="ordered locus">Metev_0621</name>
</gene>
<feature type="compositionally biased region" description="Gly residues" evidence="2">
    <location>
        <begin position="187"/>
        <end position="197"/>
    </location>
</feature>
<dbReference type="InterPro" id="IPR013229">
    <property type="entry name" value="PEGA"/>
</dbReference>
<feature type="compositionally biased region" description="Acidic residues" evidence="2">
    <location>
        <begin position="283"/>
        <end position="294"/>
    </location>
</feature>
<feature type="compositionally biased region" description="Basic and acidic residues" evidence="2">
    <location>
        <begin position="386"/>
        <end position="395"/>
    </location>
</feature>
<dbReference type="InterPro" id="IPR013783">
    <property type="entry name" value="Ig-like_fold"/>
</dbReference>
<feature type="domain" description="PKD/Chitinase" evidence="4">
    <location>
        <begin position="303"/>
        <end position="384"/>
    </location>
</feature>
<feature type="region of interest" description="Disordered" evidence="2">
    <location>
        <begin position="274"/>
        <end position="313"/>
    </location>
</feature>
<proteinExistence type="predicted"/>
<dbReference type="HOGENOM" id="CLU_626445_0_0_2"/>
<keyword evidence="6" id="KW-1185">Reference proteome</keyword>
<dbReference type="Pfam" id="PF22352">
    <property type="entry name" value="K319L-like_PKD"/>
    <property type="match status" value="1"/>
</dbReference>
<keyword evidence="3" id="KW-1133">Transmembrane helix</keyword>
<dbReference type="SUPFAM" id="SSF49299">
    <property type="entry name" value="PKD domain"/>
    <property type="match status" value="1"/>
</dbReference>
<dbReference type="AlphaFoldDB" id="D7E8I5"/>
<accession>D7E8I5</accession>
<dbReference type="InterPro" id="IPR022409">
    <property type="entry name" value="PKD/Chitinase_dom"/>
</dbReference>
<dbReference type="PROSITE" id="PS51257">
    <property type="entry name" value="PROKAR_LIPOPROTEIN"/>
    <property type="match status" value="1"/>
</dbReference>
<keyword evidence="3" id="KW-0812">Transmembrane</keyword>
<feature type="transmembrane region" description="Helical" evidence="3">
    <location>
        <begin position="413"/>
        <end position="432"/>
    </location>
</feature>
<evidence type="ECO:0000259" key="4">
    <source>
        <dbReference type="SMART" id="SM00089"/>
    </source>
</evidence>
<keyword evidence="3" id="KW-0472">Membrane</keyword>
<dbReference type="InterPro" id="IPR026371">
    <property type="entry name" value="PGF_CTERM"/>
</dbReference>
<feature type="compositionally biased region" description="Polar residues" evidence="2">
    <location>
        <begin position="296"/>
        <end position="313"/>
    </location>
</feature>
<protein>
    <submittedName>
        <fullName evidence="5">PEGA domain protein</fullName>
    </submittedName>
</protein>
<dbReference type="OrthoDB" id="95942at2157"/>
<reference evidence="5 6" key="1">
    <citation type="submission" date="2010-06" db="EMBL/GenBank/DDBJ databases">
        <title>Complete sequence chromosome of Methanohalobium evestigatum Z-7303.</title>
        <authorList>
            <consortium name="US DOE Joint Genome Institute"/>
            <person name="Lucas S."/>
            <person name="Copeland A."/>
            <person name="Lapidus A."/>
            <person name="Cheng J.-F."/>
            <person name="Bruce D."/>
            <person name="Goodwin L."/>
            <person name="Pitluck S."/>
            <person name="Saunders E."/>
            <person name="Detter J.C."/>
            <person name="Han C."/>
            <person name="Tapia R."/>
            <person name="Land M."/>
            <person name="Hauser L."/>
            <person name="Kyrpides N."/>
            <person name="Mikhailova N."/>
            <person name="Sieprawska-Lupa M."/>
            <person name="Whitman W.B."/>
            <person name="Anderson I."/>
            <person name="Woyke T."/>
        </authorList>
    </citation>
    <scope>NUCLEOTIDE SEQUENCE [LARGE SCALE GENOMIC DNA]</scope>
    <source>
        <strain evidence="6">ATCC BAA-1072 / DSM 3721 / NBRC 107634 / OCM 161 / Z-7303</strain>
    </source>
</reference>
<feature type="region of interest" description="Disordered" evidence="2">
    <location>
        <begin position="177"/>
        <end position="206"/>
    </location>
</feature>
<evidence type="ECO:0000256" key="2">
    <source>
        <dbReference type="SAM" id="MobiDB-lite"/>
    </source>
</evidence>
<dbReference type="RefSeq" id="WP_013194095.1">
    <property type="nucleotide sequence ID" value="NC_014253.1"/>
</dbReference>
<dbReference type="GeneID" id="9346243"/>
<dbReference type="STRING" id="644295.Metev_0621"/>
<dbReference type="SMART" id="SM00089">
    <property type="entry name" value="PKD"/>
    <property type="match status" value="1"/>
</dbReference>
<name>D7E8I5_METEZ</name>
<organism evidence="5 6">
    <name type="scientific">Methanohalobium evestigatum (strain ATCC BAA-1072 / DSM 3721 / NBRC 107634 / OCM 161 / Z-7303)</name>
    <dbReference type="NCBI Taxonomy" id="644295"/>
    <lineage>
        <taxon>Archaea</taxon>
        <taxon>Methanobacteriati</taxon>
        <taxon>Methanobacteriota</taxon>
        <taxon>Stenosarchaea group</taxon>
        <taxon>Methanomicrobia</taxon>
        <taxon>Methanosarcinales</taxon>
        <taxon>Methanosarcinaceae</taxon>
        <taxon>Methanohalobium</taxon>
    </lineage>
</organism>
<dbReference type="Pfam" id="PF18204">
    <property type="entry name" value="PGF-CTERM"/>
    <property type="match status" value="1"/>
</dbReference>
<evidence type="ECO:0000313" key="5">
    <source>
        <dbReference type="EMBL" id="ADI73527.1"/>
    </source>
</evidence>
<evidence type="ECO:0000256" key="3">
    <source>
        <dbReference type="SAM" id="Phobius"/>
    </source>
</evidence>
<dbReference type="Proteomes" id="UP000000391">
    <property type="component" value="Chromosome"/>
</dbReference>
<dbReference type="GO" id="GO:0030115">
    <property type="term" value="C:S-layer"/>
    <property type="evidence" value="ECO:0007669"/>
    <property type="project" value="UniProtKB-SubCell"/>
</dbReference>
<dbReference type="KEGG" id="mev:Metev_0621"/>
<keyword evidence="1" id="KW-0732">Signal</keyword>
<dbReference type="Gene3D" id="2.60.40.10">
    <property type="entry name" value="Immunoglobulins"/>
    <property type="match status" value="1"/>
</dbReference>
<evidence type="ECO:0000256" key="1">
    <source>
        <dbReference type="ARBA" id="ARBA00022729"/>
    </source>
</evidence>
<dbReference type="InterPro" id="IPR035986">
    <property type="entry name" value="PKD_dom_sf"/>
</dbReference>
<dbReference type="NCBIfam" id="TIGR04126">
    <property type="entry name" value="PGF_CTERM"/>
    <property type="match status" value="1"/>
</dbReference>
<dbReference type="Pfam" id="PF08308">
    <property type="entry name" value="PEGA"/>
    <property type="match status" value="1"/>
</dbReference>
<feature type="region of interest" description="Disordered" evidence="2">
    <location>
        <begin position="386"/>
        <end position="410"/>
    </location>
</feature>
<evidence type="ECO:0000313" key="6">
    <source>
        <dbReference type="Proteomes" id="UP000000391"/>
    </source>
</evidence>
<dbReference type="GO" id="GO:0005886">
    <property type="term" value="C:plasma membrane"/>
    <property type="evidence" value="ECO:0007669"/>
    <property type="project" value="UniProtKB-SubCell"/>
</dbReference>
<dbReference type="EMBL" id="CP002069">
    <property type="protein sequence ID" value="ADI73527.1"/>
    <property type="molecule type" value="Genomic_DNA"/>
</dbReference>
<sequence precursor="true">MKLGSKFKKWTAIMLVVLISFTTFGCISEQTYLPSSDNAVVKYPEVTGYMYAPENPYQMDSPSDEYGRFQNSVRGTVTYENSNSFDTSMKNENFRVAIGYTPEGSDVTVNVDIGGSSQTVTLSDPDAFYNDYQNVVVNTGLNLEHVDDGDGQVEVTIKHSSSEKSVKIHEVAFIADQTSSTTSDDGGTTGGGTGDTGGTTSPSTGTVEFYTDPVGAAVYVDGDYKGQTSSYSYGVLTMELYEGSHSYTVSANDYETETGTFSVTAGETNAVTASLEESTSDGGGDDDGGDDGGDTEPSNTAPSAQISASQTSETNIVFTSESSDPDGQITKQEWFLNGEPVSTGDQYQMETSNMNSGTYVVELDVTDDQGATSTAKYKVTIDETKKVVESEEKSGDSGTDSEGDSRPRPVLQIPGFEAVFALAGLVIVVLLARRGER</sequence>
<dbReference type="CDD" id="cd00146">
    <property type="entry name" value="PKD"/>
    <property type="match status" value="1"/>
</dbReference>